<keyword evidence="2" id="KW-1185">Reference proteome</keyword>
<protein>
    <recommendedName>
        <fullName evidence="3">Lipoprotein</fullName>
    </recommendedName>
</protein>
<evidence type="ECO:0008006" key="3">
    <source>
        <dbReference type="Google" id="ProtNLM"/>
    </source>
</evidence>
<accession>A0ABS6V868</accession>
<reference evidence="1 2" key="1">
    <citation type="submission" date="2021-07" db="EMBL/GenBank/DDBJ databases">
        <title>The draft genome sequence of Sphingomicrobium sp. B8.</title>
        <authorList>
            <person name="Mu L."/>
        </authorList>
    </citation>
    <scope>NUCLEOTIDE SEQUENCE [LARGE SCALE GENOMIC DNA]</scope>
    <source>
        <strain evidence="1 2">B8</strain>
    </source>
</reference>
<dbReference type="RefSeq" id="WP_218633175.1">
    <property type="nucleotide sequence ID" value="NZ_JAHVAH010000001.1"/>
</dbReference>
<name>A0ABS6V868_9SPHN</name>
<dbReference type="EMBL" id="JAHVAH010000001">
    <property type="protein sequence ID" value="MBW0145253.1"/>
    <property type="molecule type" value="Genomic_DNA"/>
</dbReference>
<comment type="caution">
    <text evidence="1">The sequence shown here is derived from an EMBL/GenBank/DDBJ whole genome shotgun (WGS) entry which is preliminary data.</text>
</comment>
<dbReference type="PROSITE" id="PS51257">
    <property type="entry name" value="PROKAR_LIPOPROTEIN"/>
    <property type="match status" value="1"/>
</dbReference>
<evidence type="ECO:0000313" key="1">
    <source>
        <dbReference type="EMBL" id="MBW0145253.1"/>
    </source>
</evidence>
<proteinExistence type="predicted"/>
<gene>
    <name evidence="1" type="ORF">KTQ36_08100</name>
</gene>
<sequence length="210" mass="23125">MKLGLIAISALALSACVGGGGGFGGGYWLAEASQERKVGDGGMYVTPPRDWNRASRSIITSVREVEDWTLNGPYLDGISFVSGLKEGEALVDQRRKATRQVPEFKADMLAPEVASMIESFFRSRAGAIEFVDIELKPRQFMGYPGFQYDYDHLDGDEVWRRGRVVGAVIGDRLYFIMLDAARSHYFDAALPDFEAIVESARLSAKRASNA</sequence>
<organism evidence="1 2">
    <name type="scientific">Sphingomicrobium clamense</name>
    <dbReference type="NCBI Taxonomy" id="2851013"/>
    <lineage>
        <taxon>Bacteria</taxon>
        <taxon>Pseudomonadati</taxon>
        <taxon>Pseudomonadota</taxon>
        <taxon>Alphaproteobacteria</taxon>
        <taxon>Sphingomonadales</taxon>
        <taxon>Sphingomonadaceae</taxon>
        <taxon>Sphingomicrobium</taxon>
    </lineage>
</organism>
<dbReference type="Proteomes" id="UP000698028">
    <property type="component" value="Unassembled WGS sequence"/>
</dbReference>
<evidence type="ECO:0000313" key="2">
    <source>
        <dbReference type="Proteomes" id="UP000698028"/>
    </source>
</evidence>